<gene>
    <name evidence="1" type="ORF">QM524_22470</name>
</gene>
<accession>A0ABT6YEM7</accession>
<dbReference type="RefSeq" id="WP_283346336.1">
    <property type="nucleotide sequence ID" value="NZ_JASHIF010000024.1"/>
</dbReference>
<name>A0ABT6YEM7_9BACT</name>
<evidence type="ECO:0000313" key="1">
    <source>
        <dbReference type="EMBL" id="MDI9862005.1"/>
    </source>
</evidence>
<protein>
    <submittedName>
        <fullName evidence="1">Uncharacterized protein</fullName>
    </submittedName>
</protein>
<dbReference type="Proteomes" id="UP001236507">
    <property type="component" value="Unassembled WGS sequence"/>
</dbReference>
<comment type="caution">
    <text evidence="1">The sequence shown here is derived from an EMBL/GenBank/DDBJ whole genome shotgun (WGS) entry which is preliminary data.</text>
</comment>
<dbReference type="EMBL" id="JASHIF010000024">
    <property type="protein sequence ID" value="MDI9862005.1"/>
    <property type="molecule type" value="Genomic_DNA"/>
</dbReference>
<evidence type="ECO:0000313" key="2">
    <source>
        <dbReference type="Proteomes" id="UP001236507"/>
    </source>
</evidence>
<proteinExistence type="predicted"/>
<organism evidence="1 2">
    <name type="scientific">Flectobacillus roseus</name>
    <dbReference type="NCBI Taxonomy" id="502259"/>
    <lineage>
        <taxon>Bacteria</taxon>
        <taxon>Pseudomonadati</taxon>
        <taxon>Bacteroidota</taxon>
        <taxon>Cytophagia</taxon>
        <taxon>Cytophagales</taxon>
        <taxon>Flectobacillaceae</taxon>
        <taxon>Flectobacillus</taxon>
    </lineage>
</organism>
<sequence>MSANDKIARYFASELNEAKQQLKTSTSANPFFLELLDKLELFDFQTFKKNVRKTIEHNLTNYWTNPAEGIDPKETISAILFEYNSPLDKEPYAHAYGIIDWEDFGEYTEMFDMGFDYDFAEGFEATLGFDLDFFSPLAVLPEWYDENTDEYAPYLQNMEGYQALLNAYLFSGLLCLHEVFKLMLEQGCFNKLNTAERFIFIIGEHDSDQYPLLILTPEN</sequence>
<reference evidence="1 2" key="1">
    <citation type="submission" date="2023-05" db="EMBL/GenBank/DDBJ databases">
        <title>Novel species of genus Flectobacillus isolated from stream in China.</title>
        <authorList>
            <person name="Lu H."/>
        </authorList>
    </citation>
    <scope>NUCLEOTIDE SEQUENCE [LARGE SCALE GENOMIC DNA]</scope>
    <source>
        <strain evidence="1 2">KCTC 42575</strain>
    </source>
</reference>
<keyword evidence="2" id="KW-1185">Reference proteome</keyword>